<dbReference type="SUPFAM" id="SSF159468">
    <property type="entry name" value="AtpF-like"/>
    <property type="match status" value="1"/>
</dbReference>
<keyword evidence="4" id="KW-0375">Hydrogen ion transport</keyword>
<proteinExistence type="inferred from homology"/>
<comment type="function">
    <text evidence="4">Component of the A-type ATP synthase that produces ATP from ADP in the presence of a proton gradient across the membrane.</text>
</comment>
<dbReference type="EMBL" id="DUGC01000120">
    <property type="protein sequence ID" value="HIH10518.1"/>
    <property type="molecule type" value="Genomic_DNA"/>
</dbReference>
<evidence type="ECO:0000256" key="1">
    <source>
        <dbReference type="ARBA" id="ARBA00010148"/>
    </source>
</evidence>
<dbReference type="Proteomes" id="UP000565078">
    <property type="component" value="Unassembled WGS sequence"/>
</dbReference>
<evidence type="ECO:0000256" key="2">
    <source>
        <dbReference type="ARBA" id="ARBA00022448"/>
    </source>
</evidence>
<keyword evidence="4" id="KW-0472">Membrane</keyword>
<dbReference type="AlphaFoldDB" id="A0A7J4IYN8"/>
<keyword evidence="4" id="KW-1003">Cell membrane</keyword>
<protein>
    <recommendedName>
        <fullName evidence="4">A-type ATP synthase subunit F</fullName>
    </recommendedName>
</protein>
<dbReference type="InterPro" id="IPR022944">
    <property type="entry name" value="ATPase_V1-cplx_fsu_bac/arc"/>
</dbReference>
<sequence length="110" mass="12190">MENELKHTIAVVADGPTCTGFRLAGVQNVFPRQGKEAEQKIEELLGSEEVGILIVNERAFGSMDWRLKRRIERMAKPVVIPVPDKDGPAVQESGSLAEMVKRALGFELMK</sequence>
<dbReference type="InterPro" id="IPR008218">
    <property type="entry name" value="ATPase_V1-cplx_f_g_su"/>
</dbReference>
<reference evidence="6" key="1">
    <citation type="journal article" date="2020" name="bioRxiv">
        <title>A rank-normalized archaeal taxonomy based on genome phylogeny resolves widespread incomplete and uneven classifications.</title>
        <authorList>
            <person name="Rinke C."/>
            <person name="Chuvochina M."/>
            <person name="Mussig A.J."/>
            <person name="Chaumeil P.-A."/>
            <person name="Waite D.W."/>
            <person name="Whitman W.B."/>
            <person name="Parks D.H."/>
            <person name="Hugenholtz P."/>
        </authorList>
    </citation>
    <scope>NUCLEOTIDE SEQUENCE [LARGE SCALE GENOMIC DNA]</scope>
</reference>
<evidence type="ECO:0000313" key="6">
    <source>
        <dbReference type="Proteomes" id="UP000565078"/>
    </source>
</evidence>
<organism evidence="5 6">
    <name type="scientific">Candidatus Iainarchaeum sp</name>
    <dbReference type="NCBI Taxonomy" id="3101447"/>
    <lineage>
        <taxon>Archaea</taxon>
        <taxon>Candidatus Iainarchaeota</taxon>
        <taxon>Candidatus Iainarchaeia</taxon>
        <taxon>Candidatus Iainarchaeales</taxon>
        <taxon>Candidatus Iainarchaeaceae</taxon>
        <taxon>Candidatus Iainarchaeum</taxon>
    </lineage>
</organism>
<dbReference type="Pfam" id="PF01990">
    <property type="entry name" value="ATP-synt_F"/>
    <property type="match status" value="1"/>
</dbReference>
<dbReference type="InterPro" id="IPR036906">
    <property type="entry name" value="ATPase_V1_fsu_sf"/>
</dbReference>
<dbReference type="GO" id="GO:0005886">
    <property type="term" value="C:plasma membrane"/>
    <property type="evidence" value="ECO:0007669"/>
    <property type="project" value="UniProtKB-SubCell"/>
</dbReference>
<keyword evidence="3 4" id="KW-0406">Ion transport</keyword>
<evidence type="ECO:0000256" key="4">
    <source>
        <dbReference type="HAMAP-Rule" id="MF_00312"/>
    </source>
</evidence>
<comment type="subcellular location">
    <subcellularLocation>
        <location evidence="4">Cell membrane</location>
        <topology evidence="4">Peripheral membrane protein</topology>
    </subcellularLocation>
</comment>
<comment type="caution">
    <text evidence="5">The sequence shown here is derived from an EMBL/GenBank/DDBJ whole genome shotgun (WGS) entry which is preliminary data.</text>
</comment>
<dbReference type="GO" id="GO:0046961">
    <property type="term" value="F:proton-transporting ATPase activity, rotational mechanism"/>
    <property type="evidence" value="ECO:0007669"/>
    <property type="project" value="InterPro"/>
</dbReference>
<dbReference type="GO" id="GO:0005524">
    <property type="term" value="F:ATP binding"/>
    <property type="evidence" value="ECO:0007669"/>
    <property type="project" value="UniProtKB-UniRule"/>
</dbReference>
<evidence type="ECO:0000313" key="5">
    <source>
        <dbReference type="EMBL" id="HIH10518.1"/>
    </source>
</evidence>
<dbReference type="GO" id="GO:0042777">
    <property type="term" value="P:proton motive force-driven plasma membrane ATP synthesis"/>
    <property type="evidence" value="ECO:0007669"/>
    <property type="project" value="UniProtKB-UniRule"/>
</dbReference>
<comment type="similarity">
    <text evidence="1 4">Belongs to the V-ATPase F subunit family.</text>
</comment>
<dbReference type="Gene3D" id="3.40.50.10580">
    <property type="entry name" value="ATPase, V1 complex, subunit F"/>
    <property type="match status" value="1"/>
</dbReference>
<dbReference type="GO" id="GO:0046933">
    <property type="term" value="F:proton-transporting ATP synthase activity, rotational mechanism"/>
    <property type="evidence" value="ECO:0007669"/>
    <property type="project" value="UniProtKB-UniRule"/>
</dbReference>
<evidence type="ECO:0000256" key="3">
    <source>
        <dbReference type="ARBA" id="ARBA00023065"/>
    </source>
</evidence>
<dbReference type="HAMAP" id="MF_00312">
    <property type="entry name" value="ATP_synth_F_arch"/>
    <property type="match status" value="1"/>
</dbReference>
<keyword evidence="4" id="KW-0066">ATP synthesis</keyword>
<accession>A0A7J4IYN8</accession>
<comment type="subunit">
    <text evidence="4">Has multiple subunits with at least A(3), B(3), C, D, E, F, H, I and proteolipid K(x).</text>
</comment>
<gene>
    <name evidence="4" type="primary">atpF</name>
    <name evidence="5" type="ORF">HA254_07690</name>
</gene>
<name>A0A7J4IYN8_9ARCH</name>
<keyword evidence="2 4" id="KW-0813">Transport</keyword>